<feature type="transmembrane region" description="Helical" evidence="6">
    <location>
        <begin position="310"/>
        <end position="329"/>
    </location>
</feature>
<organism evidence="8 9">
    <name type="scientific">Cupriavidus basilensis</name>
    <dbReference type="NCBI Taxonomy" id="68895"/>
    <lineage>
        <taxon>Bacteria</taxon>
        <taxon>Pseudomonadati</taxon>
        <taxon>Pseudomonadota</taxon>
        <taxon>Betaproteobacteria</taxon>
        <taxon>Burkholderiales</taxon>
        <taxon>Burkholderiaceae</taxon>
        <taxon>Cupriavidus</taxon>
    </lineage>
</organism>
<feature type="transmembrane region" description="Helical" evidence="6">
    <location>
        <begin position="97"/>
        <end position="130"/>
    </location>
</feature>
<feature type="transmembrane region" description="Helical" evidence="6">
    <location>
        <begin position="178"/>
        <end position="197"/>
    </location>
</feature>
<evidence type="ECO:0000256" key="4">
    <source>
        <dbReference type="ARBA" id="ARBA00022989"/>
    </source>
</evidence>
<accession>A0ABT6AI97</accession>
<keyword evidence="9" id="KW-1185">Reference proteome</keyword>
<feature type="transmembrane region" description="Helical" evidence="6">
    <location>
        <begin position="279"/>
        <end position="298"/>
    </location>
</feature>
<feature type="transmembrane region" description="Helical" evidence="6">
    <location>
        <begin position="376"/>
        <end position="402"/>
    </location>
</feature>
<dbReference type="InterPro" id="IPR051475">
    <property type="entry name" value="Diverse_Ion_Transporter"/>
</dbReference>
<dbReference type="RefSeq" id="WP_276263967.1">
    <property type="nucleotide sequence ID" value="NZ_JARJLM010000089.1"/>
</dbReference>
<name>A0ABT6AI97_9BURK</name>
<dbReference type="Proteomes" id="UP001216674">
    <property type="component" value="Unassembled WGS sequence"/>
</dbReference>
<evidence type="ECO:0000259" key="7">
    <source>
        <dbReference type="Pfam" id="PF03600"/>
    </source>
</evidence>
<feature type="transmembrane region" description="Helical" evidence="6">
    <location>
        <begin position="217"/>
        <end position="240"/>
    </location>
</feature>
<sequence length="446" mass="46640">MSDLQIHTVLAVFAAVILAIAFNVIDMAIAALIGVCLLIALGILNEDDLLSATRTSGGPLSLLFGGMVVARVLATTGLFDLLGDMLLRATGGSGKRFLLLLVAMIAPLCAVLPNATTVILLAPVIIRVAVALEADIVGPMVLTAIVSNSAGLLTLVGDPATFLVGSSIGMTFGEYLRRASLGGIMALAVVVPFFPILMRDIWRLRRMLPPRTPLPRLARPVYAMFCVAVLVVMVALFVFGEDLPTRVVPPAVAVIAGALALLVGYGAKVEPTENVLRDVDWKTLMFLGSIFCLVQAVTKTGVLQQLAMRLYASFGTELTLVALVMIAGIGLLSSLLANVPVAAASILIIKGYLVAAEVVPEAALGTHFSQWPASTIPVFIGMMFGATLGGNATLIGASANIVSAGICSRHGKPITFATFLRYGLPITAAQLAVSALYVVILAWLLR</sequence>
<comment type="caution">
    <text evidence="8">The sequence shown here is derived from an EMBL/GenBank/DDBJ whole genome shotgun (WGS) entry which is preliminary data.</text>
</comment>
<evidence type="ECO:0000256" key="6">
    <source>
        <dbReference type="SAM" id="Phobius"/>
    </source>
</evidence>
<evidence type="ECO:0000256" key="5">
    <source>
        <dbReference type="ARBA" id="ARBA00023136"/>
    </source>
</evidence>
<comment type="subcellular location">
    <subcellularLocation>
        <location evidence="1">Membrane</location>
        <topology evidence="1">Multi-pass membrane protein</topology>
    </subcellularLocation>
</comment>
<keyword evidence="5 6" id="KW-0472">Membrane</keyword>
<keyword evidence="2" id="KW-0813">Transport</keyword>
<dbReference type="PANTHER" id="PTHR43568:SF1">
    <property type="entry name" value="P PROTEIN"/>
    <property type="match status" value="1"/>
</dbReference>
<keyword evidence="3 6" id="KW-0812">Transmembrane</keyword>
<evidence type="ECO:0000313" key="9">
    <source>
        <dbReference type="Proteomes" id="UP001216674"/>
    </source>
</evidence>
<feature type="transmembrane region" description="Helical" evidence="6">
    <location>
        <begin position="422"/>
        <end position="445"/>
    </location>
</feature>
<dbReference type="InterPro" id="IPR004680">
    <property type="entry name" value="Cit_transptr-like_dom"/>
</dbReference>
<gene>
    <name evidence="8" type="ORF">P3W85_05080</name>
</gene>
<dbReference type="Pfam" id="PF03600">
    <property type="entry name" value="CitMHS"/>
    <property type="match status" value="1"/>
</dbReference>
<dbReference type="PANTHER" id="PTHR43568">
    <property type="entry name" value="P PROTEIN"/>
    <property type="match status" value="1"/>
</dbReference>
<evidence type="ECO:0000256" key="3">
    <source>
        <dbReference type="ARBA" id="ARBA00022692"/>
    </source>
</evidence>
<feature type="domain" description="Citrate transporter-like" evidence="7">
    <location>
        <begin position="18"/>
        <end position="357"/>
    </location>
</feature>
<proteinExistence type="predicted"/>
<evidence type="ECO:0000256" key="1">
    <source>
        <dbReference type="ARBA" id="ARBA00004141"/>
    </source>
</evidence>
<reference evidence="8 9" key="1">
    <citation type="submission" date="2023-03" db="EMBL/GenBank/DDBJ databases">
        <title>Draft assemblies of triclosan tolerant bacteria isolated from returned activated sludge.</title>
        <authorList>
            <person name="Van Hamelsveld S."/>
        </authorList>
    </citation>
    <scope>NUCLEOTIDE SEQUENCE [LARGE SCALE GENOMIC DNA]</scope>
    <source>
        <strain evidence="8 9">GW210010_S58</strain>
    </source>
</reference>
<evidence type="ECO:0000313" key="8">
    <source>
        <dbReference type="EMBL" id="MDF3832324.1"/>
    </source>
</evidence>
<dbReference type="EMBL" id="JARJLM010000089">
    <property type="protein sequence ID" value="MDF3832324.1"/>
    <property type="molecule type" value="Genomic_DNA"/>
</dbReference>
<keyword evidence="4 6" id="KW-1133">Transmembrane helix</keyword>
<protein>
    <submittedName>
        <fullName evidence="8">SLC13 family permease</fullName>
    </submittedName>
</protein>
<feature type="transmembrane region" description="Helical" evidence="6">
    <location>
        <begin position="63"/>
        <end position="85"/>
    </location>
</feature>
<feature type="transmembrane region" description="Helical" evidence="6">
    <location>
        <begin position="247"/>
        <end position="267"/>
    </location>
</feature>
<evidence type="ECO:0000256" key="2">
    <source>
        <dbReference type="ARBA" id="ARBA00022448"/>
    </source>
</evidence>
<feature type="transmembrane region" description="Helical" evidence="6">
    <location>
        <begin position="12"/>
        <end position="43"/>
    </location>
</feature>